<keyword evidence="3 10" id="KW-1133">Transmembrane helix</keyword>
<feature type="compositionally biased region" description="Acidic residues" evidence="9">
    <location>
        <begin position="269"/>
        <end position="278"/>
    </location>
</feature>
<feature type="transmembrane region" description="Helical" evidence="10">
    <location>
        <begin position="72"/>
        <end position="93"/>
    </location>
</feature>
<proteinExistence type="inferred from homology"/>
<comment type="similarity">
    <text evidence="8">Belongs to the G-protein coupled receptor 1 family.</text>
</comment>
<reference evidence="12 13" key="1">
    <citation type="submission" date="2024-11" db="EMBL/GenBank/DDBJ databases">
        <title>Chromosome-level genome assembly of the freshwater bivalve Anodonta woodiana.</title>
        <authorList>
            <person name="Chen X."/>
        </authorList>
    </citation>
    <scope>NUCLEOTIDE SEQUENCE [LARGE SCALE GENOMIC DNA]</scope>
    <source>
        <strain evidence="12">MN2024</strain>
        <tissue evidence="12">Gills</tissue>
    </source>
</reference>
<evidence type="ECO:0000256" key="6">
    <source>
        <dbReference type="ARBA" id="ARBA00023170"/>
    </source>
</evidence>
<evidence type="ECO:0000256" key="10">
    <source>
        <dbReference type="SAM" id="Phobius"/>
    </source>
</evidence>
<feature type="domain" description="G-protein coupled receptors family 1 profile" evidence="11">
    <location>
        <begin position="53"/>
        <end position="405"/>
    </location>
</feature>
<dbReference type="PRINTS" id="PR00237">
    <property type="entry name" value="GPCRRHODOPSN"/>
</dbReference>
<name>A0ABD3XZJ2_SINWO</name>
<dbReference type="GO" id="GO:0004930">
    <property type="term" value="F:G protein-coupled receptor activity"/>
    <property type="evidence" value="ECO:0007669"/>
    <property type="project" value="UniProtKB-KW"/>
</dbReference>
<dbReference type="GO" id="GO:0016020">
    <property type="term" value="C:membrane"/>
    <property type="evidence" value="ECO:0007669"/>
    <property type="project" value="UniProtKB-SubCell"/>
</dbReference>
<protein>
    <recommendedName>
        <fullName evidence="11">G-protein coupled receptors family 1 profile domain-containing protein</fullName>
    </recommendedName>
</protein>
<feature type="transmembrane region" description="Helical" evidence="10">
    <location>
        <begin position="202"/>
        <end position="226"/>
    </location>
</feature>
<feature type="region of interest" description="Disordered" evidence="9">
    <location>
        <begin position="249"/>
        <end position="286"/>
    </location>
</feature>
<dbReference type="InterPro" id="IPR017452">
    <property type="entry name" value="GPCR_Rhodpsn_7TM"/>
</dbReference>
<accession>A0ABD3XZJ2</accession>
<organism evidence="12 13">
    <name type="scientific">Sinanodonta woodiana</name>
    <name type="common">Chinese pond mussel</name>
    <name type="synonym">Anodonta woodiana</name>
    <dbReference type="NCBI Taxonomy" id="1069815"/>
    <lineage>
        <taxon>Eukaryota</taxon>
        <taxon>Metazoa</taxon>
        <taxon>Spiralia</taxon>
        <taxon>Lophotrochozoa</taxon>
        <taxon>Mollusca</taxon>
        <taxon>Bivalvia</taxon>
        <taxon>Autobranchia</taxon>
        <taxon>Heteroconchia</taxon>
        <taxon>Palaeoheterodonta</taxon>
        <taxon>Unionida</taxon>
        <taxon>Unionoidea</taxon>
        <taxon>Unionidae</taxon>
        <taxon>Unioninae</taxon>
        <taxon>Sinanodonta</taxon>
    </lineage>
</organism>
<evidence type="ECO:0000313" key="13">
    <source>
        <dbReference type="Proteomes" id="UP001634394"/>
    </source>
</evidence>
<feature type="transmembrane region" description="Helical" evidence="10">
    <location>
        <begin position="113"/>
        <end position="131"/>
    </location>
</feature>
<dbReference type="CDD" id="cd00637">
    <property type="entry name" value="7tm_classA_rhodopsin-like"/>
    <property type="match status" value="1"/>
</dbReference>
<evidence type="ECO:0000256" key="3">
    <source>
        <dbReference type="ARBA" id="ARBA00022989"/>
    </source>
</evidence>
<dbReference type="AlphaFoldDB" id="A0ABD3XZJ2"/>
<dbReference type="Proteomes" id="UP001634394">
    <property type="component" value="Unassembled WGS sequence"/>
</dbReference>
<comment type="subcellular location">
    <subcellularLocation>
        <location evidence="1">Membrane</location>
        <topology evidence="1">Multi-pass membrane protein</topology>
    </subcellularLocation>
</comment>
<dbReference type="PANTHER" id="PTHR24238:SF47">
    <property type="entry name" value="ECDYSTEROIDS_DOPAMINE RECEPTOR-RELATED"/>
    <property type="match status" value="1"/>
</dbReference>
<evidence type="ECO:0000256" key="7">
    <source>
        <dbReference type="ARBA" id="ARBA00023224"/>
    </source>
</evidence>
<dbReference type="InterPro" id="IPR000276">
    <property type="entry name" value="GPCR_Rhodpsn"/>
</dbReference>
<keyword evidence="2 8" id="KW-0812">Transmembrane</keyword>
<dbReference type="Gene3D" id="1.20.1070.10">
    <property type="entry name" value="Rhodopsin 7-helix transmembrane proteins"/>
    <property type="match status" value="1"/>
</dbReference>
<evidence type="ECO:0000256" key="1">
    <source>
        <dbReference type="ARBA" id="ARBA00004141"/>
    </source>
</evidence>
<evidence type="ECO:0000259" key="11">
    <source>
        <dbReference type="PROSITE" id="PS50262"/>
    </source>
</evidence>
<keyword evidence="6 8" id="KW-0675">Receptor</keyword>
<feature type="transmembrane region" description="Helical" evidence="10">
    <location>
        <begin position="344"/>
        <end position="365"/>
    </location>
</feature>
<dbReference type="PROSITE" id="PS00237">
    <property type="entry name" value="G_PROTEIN_RECEP_F1_1"/>
    <property type="match status" value="1"/>
</dbReference>
<dbReference type="PROSITE" id="PS50262">
    <property type="entry name" value="G_PROTEIN_RECEP_F1_2"/>
    <property type="match status" value="1"/>
</dbReference>
<evidence type="ECO:0000256" key="9">
    <source>
        <dbReference type="SAM" id="MobiDB-lite"/>
    </source>
</evidence>
<feature type="transmembrane region" description="Helical" evidence="10">
    <location>
        <begin position="152"/>
        <end position="172"/>
    </location>
</feature>
<gene>
    <name evidence="12" type="ORF">ACJMK2_003896</name>
</gene>
<evidence type="ECO:0000313" key="12">
    <source>
        <dbReference type="EMBL" id="KAL3891644.1"/>
    </source>
</evidence>
<evidence type="ECO:0000256" key="2">
    <source>
        <dbReference type="ARBA" id="ARBA00022692"/>
    </source>
</evidence>
<keyword evidence="5 10" id="KW-0472">Membrane</keyword>
<feature type="transmembrane region" description="Helical" evidence="10">
    <location>
        <begin position="385"/>
        <end position="408"/>
    </location>
</feature>
<feature type="transmembrane region" description="Helical" evidence="10">
    <location>
        <begin position="37"/>
        <end position="60"/>
    </location>
</feature>
<dbReference type="SUPFAM" id="SSF81321">
    <property type="entry name" value="Family A G protein-coupled receptor-like"/>
    <property type="match status" value="1"/>
</dbReference>
<sequence>MSEPIDENTTYGTTLVSDSGDGITLEEINDAIAITHIGGAVFVGILMLIGFVGNLHVLLVYAFRTKPSNHRIFILCLGVLDMVTCSIGMPFILVDLRYPLMFYATAVCKILRFLNYFMCASSAFLLLVIATDRYRKICVPLGKQMSETMAKVSCGIAMAVAFAISWPAPVLYGYSIEHTNVGNITGVRCWTEERFKKTKYQAYFNFLLIFIVFGTFTVLCVLYSMIGAQIVRHKTFRSTVTNSKSLPLSTISHNSKDSGDTVATPLPSSEEEAEEETEMHEKKDVNSVTRDSRIRFNFILMKIPQKILAVGRKSRDVQSLASDNTSGENGNKKLSKEDMRTRRITLIMFVITVVFFGSFVPHLILKIVVLMKKNFLQTRSPAGLYLFNTFIWSFFINNMANPIIYGFCDKRFRKEIRSMYGRLFQILRCN</sequence>
<dbReference type="Pfam" id="PF00001">
    <property type="entry name" value="7tm_1"/>
    <property type="match status" value="1"/>
</dbReference>
<keyword evidence="7 8" id="KW-0807">Transducer</keyword>
<comment type="caution">
    <text evidence="12">The sequence shown here is derived from an EMBL/GenBank/DDBJ whole genome shotgun (WGS) entry which is preliminary data.</text>
</comment>
<evidence type="ECO:0000256" key="4">
    <source>
        <dbReference type="ARBA" id="ARBA00023040"/>
    </source>
</evidence>
<keyword evidence="13" id="KW-1185">Reference proteome</keyword>
<keyword evidence="4 8" id="KW-0297">G-protein coupled receptor</keyword>
<evidence type="ECO:0000256" key="8">
    <source>
        <dbReference type="RuleBase" id="RU000688"/>
    </source>
</evidence>
<evidence type="ECO:0000256" key="5">
    <source>
        <dbReference type="ARBA" id="ARBA00023136"/>
    </source>
</evidence>
<dbReference type="EMBL" id="JBJQND010000001">
    <property type="protein sequence ID" value="KAL3891644.1"/>
    <property type="molecule type" value="Genomic_DNA"/>
</dbReference>
<dbReference type="PANTHER" id="PTHR24238">
    <property type="entry name" value="G-PROTEIN COUPLED RECEPTOR"/>
    <property type="match status" value="1"/>
</dbReference>